<keyword evidence="2" id="KW-0521">NADP</keyword>
<dbReference type="Proteomes" id="UP000037904">
    <property type="component" value="Unassembled WGS sequence"/>
</dbReference>
<keyword evidence="6" id="KW-1185">Reference proteome</keyword>
<name>A0A0M9ELD3_FUSLA</name>
<accession>A0A0M9ELD3</accession>
<protein>
    <submittedName>
        <fullName evidence="5">Isoflavone reductase family protein</fullName>
    </submittedName>
</protein>
<dbReference type="SUPFAM" id="SSF51735">
    <property type="entry name" value="NAD(P)-binding Rossmann-fold domains"/>
    <property type="match status" value="1"/>
</dbReference>
<evidence type="ECO:0000313" key="5">
    <source>
        <dbReference type="EMBL" id="KPA35439.1"/>
    </source>
</evidence>
<dbReference type="PANTHER" id="PTHR47706">
    <property type="entry name" value="NMRA-LIKE FAMILY PROTEIN"/>
    <property type="match status" value="1"/>
</dbReference>
<evidence type="ECO:0000256" key="2">
    <source>
        <dbReference type="ARBA" id="ARBA00022857"/>
    </source>
</evidence>
<reference evidence="5 6" key="1">
    <citation type="submission" date="2015-04" db="EMBL/GenBank/DDBJ databases">
        <title>The draft genome sequence of Fusarium langsethiae, a T-2/HT-2 mycotoxin producer.</title>
        <authorList>
            <person name="Lysoe E."/>
            <person name="Divon H.H."/>
            <person name="Terzi V."/>
            <person name="Orru L."/>
            <person name="Lamontanara A."/>
            <person name="Kolseth A.-K."/>
            <person name="Frandsen R.J."/>
            <person name="Nielsen K."/>
            <person name="Thrane U."/>
        </authorList>
    </citation>
    <scope>NUCLEOTIDE SEQUENCE [LARGE SCALE GENOMIC DNA]</scope>
    <source>
        <strain evidence="5 6">Fl201059</strain>
    </source>
</reference>
<dbReference type="Gene3D" id="3.90.25.10">
    <property type="entry name" value="UDP-galactose 4-epimerase, domain 1"/>
    <property type="match status" value="1"/>
</dbReference>
<evidence type="ECO:0000259" key="4">
    <source>
        <dbReference type="Pfam" id="PF05368"/>
    </source>
</evidence>
<dbReference type="Gene3D" id="3.40.50.720">
    <property type="entry name" value="NAD(P)-binding Rossmann-like Domain"/>
    <property type="match status" value="1"/>
</dbReference>
<dbReference type="InterPro" id="IPR008030">
    <property type="entry name" value="NmrA-like"/>
</dbReference>
<dbReference type="Pfam" id="PF05368">
    <property type="entry name" value="NmrA"/>
    <property type="match status" value="1"/>
</dbReference>
<organism evidence="5 6">
    <name type="scientific">Fusarium langsethiae</name>
    <dbReference type="NCBI Taxonomy" id="179993"/>
    <lineage>
        <taxon>Eukaryota</taxon>
        <taxon>Fungi</taxon>
        <taxon>Dikarya</taxon>
        <taxon>Ascomycota</taxon>
        <taxon>Pezizomycotina</taxon>
        <taxon>Sordariomycetes</taxon>
        <taxon>Hypocreomycetidae</taxon>
        <taxon>Hypocreales</taxon>
        <taxon>Nectriaceae</taxon>
        <taxon>Fusarium</taxon>
    </lineage>
</organism>
<dbReference type="OrthoDB" id="419598at2759"/>
<keyword evidence="3" id="KW-0560">Oxidoreductase</keyword>
<proteinExistence type="inferred from homology"/>
<gene>
    <name evidence="5" type="ORF">FLAG1_11858</name>
</gene>
<comment type="caution">
    <text evidence="5">The sequence shown here is derived from an EMBL/GenBank/DDBJ whole genome shotgun (WGS) entry which is preliminary data.</text>
</comment>
<evidence type="ECO:0000256" key="3">
    <source>
        <dbReference type="ARBA" id="ARBA00023002"/>
    </source>
</evidence>
<dbReference type="InterPro" id="IPR036291">
    <property type="entry name" value="NAD(P)-bd_dom_sf"/>
</dbReference>
<evidence type="ECO:0000313" key="6">
    <source>
        <dbReference type="Proteomes" id="UP000037904"/>
    </source>
</evidence>
<evidence type="ECO:0000256" key="1">
    <source>
        <dbReference type="ARBA" id="ARBA00005725"/>
    </source>
</evidence>
<dbReference type="PANTHER" id="PTHR47706:SF4">
    <property type="entry name" value="NMRA-LIKE DOMAIN-CONTAINING PROTEIN"/>
    <property type="match status" value="1"/>
</dbReference>
<dbReference type="AlphaFoldDB" id="A0A0M9ELD3"/>
<dbReference type="EMBL" id="JXCE01001126">
    <property type="protein sequence ID" value="KPA35439.1"/>
    <property type="molecule type" value="Genomic_DNA"/>
</dbReference>
<dbReference type="GO" id="GO:0016491">
    <property type="term" value="F:oxidoreductase activity"/>
    <property type="evidence" value="ECO:0007669"/>
    <property type="project" value="UniProtKB-KW"/>
</dbReference>
<sequence length="340" mass="37637">MTQQKRSKVVIGGASGETGTSIINALLDSPDKFEVVALVRPESASKAIYQDLTKRGTSIRCADFKDIEAVIPILTGADVVISCLTLLHKEEELALIDASHAAGVGRFVPSFFALVCPPRGVLSMREAKEDYLDKCKRLYLPYTAIDVGWWFQGSLPAVPSGKLDAKLTTPDMIIGADGNVPTTVTDLADIGKYVARIIVDPRTLNKLVFAYSEVITQNEVWGYVEELTGEKIPRRYLSKEEAEDSIAMLKKAAAEDPTNISPLLKLALTEYKYSWGIRGDNTPEHATYLGYLSIKELYPDLQWNSIRNFIEEIVKGSRSANVYLGRDDHPVSGFRDLFKE</sequence>
<feature type="domain" description="NmrA-like" evidence="4">
    <location>
        <begin position="6"/>
        <end position="112"/>
    </location>
</feature>
<comment type="similarity">
    <text evidence="1">Belongs to the NmrA-type oxidoreductase family. Isoflavone reductase subfamily.</text>
</comment>
<dbReference type="InterPro" id="IPR051609">
    <property type="entry name" value="NmrA/Isoflavone_reductase-like"/>
</dbReference>